<keyword evidence="2" id="KW-1185">Reference proteome</keyword>
<organism evidence="1 2">
    <name type="scientific">Rousettus aegyptiacus</name>
    <name type="common">Egyptian fruit bat</name>
    <name type="synonym">Pteropus aegyptiacus</name>
    <dbReference type="NCBI Taxonomy" id="9407"/>
    <lineage>
        <taxon>Eukaryota</taxon>
        <taxon>Metazoa</taxon>
        <taxon>Chordata</taxon>
        <taxon>Craniata</taxon>
        <taxon>Vertebrata</taxon>
        <taxon>Euteleostomi</taxon>
        <taxon>Mammalia</taxon>
        <taxon>Eutheria</taxon>
        <taxon>Laurasiatheria</taxon>
        <taxon>Chiroptera</taxon>
        <taxon>Yinpterochiroptera</taxon>
        <taxon>Pteropodoidea</taxon>
        <taxon>Pteropodidae</taxon>
        <taxon>Rousettinae</taxon>
        <taxon>Rousettus</taxon>
    </lineage>
</organism>
<name>A0A7J8B9V7_ROUAE</name>
<dbReference type="AlphaFoldDB" id="A0A7J8B9V7"/>
<gene>
    <name evidence="1" type="ORF">HJG63_009997</name>
</gene>
<dbReference type="Proteomes" id="UP000593571">
    <property type="component" value="Unassembled WGS sequence"/>
</dbReference>
<evidence type="ECO:0000313" key="2">
    <source>
        <dbReference type="Proteomes" id="UP000593571"/>
    </source>
</evidence>
<proteinExistence type="predicted"/>
<dbReference type="EMBL" id="JACASE010000018">
    <property type="protein sequence ID" value="KAF6395442.1"/>
    <property type="molecule type" value="Genomic_DNA"/>
</dbReference>
<evidence type="ECO:0000313" key="1">
    <source>
        <dbReference type="EMBL" id="KAF6395442.1"/>
    </source>
</evidence>
<sequence>MSTLGWSVTPEDHSLSRRPCHLLPGPLMALLFQSGTRRPLLAFIWAAESAVPSGSSLRLLNGVRRAPLSEEAPVSVSCVPDSRGFTQQRTLLRRKTTAMSSLRHSTDMVLVATIGSENLPWALPGCCSAAGQDHSSLWILGCWHAAHVNEQAGFEMQESGPHCDGLDA</sequence>
<comment type="caution">
    <text evidence="1">The sequence shown here is derived from an EMBL/GenBank/DDBJ whole genome shotgun (WGS) entry which is preliminary data.</text>
</comment>
<accession>A0A7J8B9V7</accession>
<reference evidence="1 2" key="1">
    <citation type="journal article" date="2020" name="Nature">
        <title>Six reference-quality genomes reveal evolution of bat adaptations.</title>
        <authorList>
            <person name="Jebb D."/>
            <person name="Huang Z."/>
            <person name="Pippel M."/>
            <person name="Hughes G.M."/>
            <person name="Lavrichenko K."/>
            <person name="Devanna P."/>
            <person name="Winkler S."/>
            <person name="Jermiin L.S."/>
            <person name="Skirmuntt E.C."/>
            <person name="Katzourakis A."/>
            <person name="Burkitt-Gray L."/>
            <person name="Ray D.A."/>
            <person name="Sullivan K.A.M."/>
            <person name="Roscito J.G."/>
            <person name="Kirilenko B.M."/>
            <person name="Davalos L.M."/>
            <person name="Corthals A.P."/>
            <person name="Power M.L."/>
            <person name="Jones G."/>
            <person name="Ransome R.D."/>
            <person name="Dechmann D.K.N."/>
            <person name="Locatelli A.G."/>
            <person name="Puechmaille S.J."/>
            <person name="Fedrigo O."/>
            <person name="Jarvis E.D."/>
            <person name="Hiller M."/>
            <person name="Vernes S.C."/>
            <person name="Myers E.W."/>
            <person name="Teeling E.C."/>
        </authorList>
    </citation>
    <scope>NUCLEOTIDE SEQUENCE [LARGE SCALE GENOMIC DNA]</scope>
    <source>
        <strain evidence="1">MRouAeg1</strain>
        <tissue evidence="1">Muscle</tissue>
    </source>
</reference>
<protein>
    <submittedName>
        <fullName evidence="1">Uncharacterized protein</fullName>
    </submittedName>
</protein>